<evidence type="ECO:0000256" key="3">
    <source>
        <dbReference type="ARBA" id="ARBA00022692"/>
    </source>
</evidence>
<evidence type="ECO:0000259" key="10">
    <source>
        <dbReference type="Pfam" id="PF09976"/>
    </source>
</evidence>
<evidence type="ECO:0000256" key="8">
    <source>
        <dbReference type="ARBA" id="ARBA00024235"/>
    </source>
</evidence>
<dbReference type="InterPro" id="IPR018704">
    <property type="entry name" value="SecYEG/CpoB_TPR"/>
</dbReference>
<proteinExistence type="inferred from homology"/>
<keyword evidence="6" id="KW-0143">Chaperone</keyword>
<organism evidence="11 12">
    <name type="scientific">Zymobacter palmae</name>
    <dbReference type="NCBI Taxonomy" id="33074"/>
    <lineage>
        <taxon>Bacteria</taxon>
        <taxon>Pseudomonadati</taxon>
        <taxon>Pseudomonadota</taxon>
        <taxon>Gammaproteobacteria</taxon>
        <taxon>Oceanospirillales</taxon>
        <taxon>Halomonadaceae</taxon>
        <taxon>Zymobacter group</taxon>
        <taxon>Zymobacter</taxon>
    </lineage>
</organism>
<evidence type="ECO:0000256" key="5">
    <source>
        <dbReference type="ARBA" id="ARBA00023136"/>
    </source>
</evidence>
<sequence length="221" mass="24686">MCVAQKLKDTQPMDAAGLWKRYGNTLLTVVVLVLLAVVGWRQWQQYQYKQEVAAGQNFEALVMLASSSASPIDEQKTQQINDLVKRITEDHANLLYADLARLIQARVAVDAGQIDIAMATLRTEMAQGHDDFSKGRARIELARLHNDRQQYSEALGLLGESIPDGLMPQMLEVRGDALKGQGHTAEAREAWQKALDQAKEQNTVLYGLKLKLDDLTAEENR</sequence>
<feature type="transmembrane region" description="Helical" evidence="9">
    <location>
        <begin position="22"/>
        <end position="40"/>
    </location>
</feature>
<gene>
    <name evidence="11" type="ORF">ZBT109_2381</name>
</gene>
<evidence type="ECO:0000256" key="7">
    <source>
        <dbReference type="ARBA" id="ARBA00024197"/>
    </source>
</evidence>
<dbReference type="OrthoDB" id="9789675at2"/>
<keyword evidence="4 9" id="KW-1133">Transmembrane helix</keyword>
<protein>
    <recommendedName>
        <fullName evidence="8">Ancillary SecYEG translocon subunit</fullName>
    </recommendedName>
</protein>
<name>A0A348HHL0_9GAMM</name>
<dbReference type="Gene3D" id="1.25.40.10">
    <property type="entry name" value="Tetratricopeptide repeat domain"/>
    <property type="match status" value="1"/>
</dbReference>
<evidence type="ECO:0000256" key="4">
    <source>
        <dbReference type="ARBA" id="ARBA00022989"/>
    </source>
</evidence>
<dbReference type="InterPro" id="IPR026039">
    <property type="entry name" value="YfgM"/>
</dbReference>
<evidence type="ECO:0000256" key="2">
    <source>
        <dbReference type="ARBA" id="ARBA00022475"/>
    </source>
</evidence>
<dbReference type="GO" id="GO:0044877">
    <property type="term" value="F:protein-containing complex binding"/>
    <property type="evidence" value="ECO:0007669"/>
    <property type="project" value="InterPro"/>
</dbReference>
<evidence type="ECO:0000313" key="12">
    <source>
        <dbReference type="Proteomes" id="UP000267342"/>
    </source>
</evidence>
<dbReference type="Pfam" id="PF09976">
    <property type="entry name" value="TPR_21"/>
    <property type="match status" value="1"/>
</dbReference>
<evidence type="ECO:0000313" key="11">
    <source>
        <dbReference type="EMBL" id="BBG31112.1"/>
    </source>
</evidence>
<keyword evidence="2" id="KW-1003">Cell membrane</keyword>
<evidence type="ECO:0000256" key="9">
    <source>
        <dbReference type="SAM" id="Phobius"/>
    </source>
</evidence>
<dbReference type="AlphaFoldDB" id="A0A348HHL0"/>
<evidence type="ECO:0000256" key="6">
    <source>
        <dbReference type="ARBA" id="ARBA00023186"/>
    </source>
</evidence>
<accession>A0A348HHL0</accession>
<dbReference type="GO" id="GO:0005886">
    <property type="term" value="C:plasma membrane"/>
    <property type="evidence" value="ECO:0007669"/>
    <property type="project" value="UniProtKB-SubCell"/>
</dbReference>
<dbReference type="InterPro" id="IPR011990">
    <property type="entry name" value="TPR-like_helical_dom_sf"/>
</dbReference>
<dbReference type="PANTHER" id="PTHR38035:SF1">
    <property type="entry name" value="ANCILLARY SECYEG TRANSLOCON SUBUNIT"/>
    <property type="match status" value="1"/>
</dbReference>
<keyword evidence="12" id="KW-1185">Reference proteome</keyword>
<dbReference type="PANTHER" id="PTHR38035">
    <property type="entry name" value="UPF0070 PROTEIN YFGM"/>
    <property type="match status" value="1"/>
</dbReference>
<reference evidence="11 12" key="1">
    <citation type="submission" date="2018-09" db="EMBL/GenBank/DDBJ databases">
        <title>Zymobacter palmae IAM14233 (=T109) whole genome analysis.</title>
        <authorList>
            <person name="Yanase H."/>
        </authorList>
    </citation>
    <scope>NUCLEOTIDE SEQUENCE [LARGE SCALE GENOMIC DNA]</scope>
    <source>
        <strain evidence="11 12">IAM14233</strain>
    </source>
</reference>
<evidence type="ECO:0000256" key="1">
    <source>
        <dbReference type="ARBA" id="ARBA00004401"/>
    </source>
</evidence>
<dbReference type="SUPFAM" id="SSF48452">
    <property type="entry name" value="TPR-like"/>
    <property type="match status" value="1"/>
</dbReference>
<dbReference type="Proteomes" id="UP000267342">
    <property type="component" value="Chromosome"/>
</dbReference>
<feature type="domain" description="Ancillary SecYEG translocon subunit/Cell division coordinator CpoB TPR" evidence="10">
    <location>
        <begin position="19"/>
        <end position="216"/>
    </location>
</feature>
<comment type="similarity">
    <text evidence="7">Belongs to the YfgM family.</text>
</comment>
<dbReference type="EMBL" id="AP018933">
    <property type="protein sequence ID" value="BBG31112.1"/>
    <property type="molecule type" value="Genomic_DNA"/>
</dbReference>
<dbReference type="KEGG" id="zpl:ZBT109_2381"/>
<keyword evidence="5 9" id="KW-0472">Membrane</keyword>
<keyword evidence="3 9" id="KW-0812">Transmembrane</keyword>
<dbReference type="STRING" id="1123510.GCA_000620025_01925"/>
<comment type="subcellular location">
    <subcellularLocation>
        <location evidence="1">Cell membrane</location>
        <topology evidence="1">Single-pass type II membrane protein</topology>
    </subcellularLocation>
</comment>